<comment type="caution">
    <text evidence="3">The sequence shown here is derived from an EMBL/GenBank/DDBJ whole genome shotgun (WGS) entry which is preliminary data.</text>
</comment>
<keyword evidence="3" id="KW-0548">Nucleotidyltransferase</keyword>
<evidence type="ECO:0000313" key="4">
    <source>
        <dbReference type="Proteomes" id="UP001228403"/>
    </source>
</evidence>
<dbReference type="InterPro" id="IPR051083">
    <property type="entry name" value="GrpII_Intron_Splice-Mob/Def"/>
</dbReference>
<reference evidence="4" key="1">
    <citation type="submission" date="2023-07" db="EMBL/GenBank/DDBJ databases">
        <title>Identification and characterization of horizontal gene transfer across gut microbiota members of farm animals based on homology search.</title>
        <authorList>
            <person name="Schwarzerova J."/>
            <person name="Nykrynova M."/>
            <person name="Jureckova K."/>
            <person name="Cejkova D."/>
            <person name="Rychlik I."/>
        </authorList>
    </citation>
    <scope>NUCLEOTIDE SEQUENCE [LARGE SCALE GENOMIC DNA]</scope>
    <source>
        <strain evidence="4">ET4</strain>
    </source>
</reference>
<organism evidence="3 4">
    <name type="scientific">Bacteroides eggerthii</name>
    <dbReference type="NCBI Taxonomy" id="28111"/>
    <lineage>
        <taxon>Bacteria</taxon>
        <taxon>Pseudomonadati</taxon>
        <taxon>Bacteroidota</taxon>
        <taxon>Bacteroidia</taxon>
        <taxon>Bacteroidales</taxon>
        <taxon>Bacteroidaceae</taxon>
        <taxon>Bacteroides</taxon>
    </lineage>
</organism>
<dbReference type="Pfam" id="PF08388">
    <property type="entry name" value="GIIM"/>
    <property type="match status" value="1"/>
</dbReference>
<keyword evidence="3" id="KW-0695">RNA-directed DNA polymerase</keyword>
<dbReference type="PANTHER" id="PTHR34047:SF3">
    <property type="entry name" value="BLR2052 PROTEIN"/>
    <property type="match status" value="1"/>
</dbReference>
<dbReference type="PANTHER" id="PTHR34047">
    <property type="entry name" value="NUCLEAR INTRON MATURASE 1, MITOCHONDRIAL-RELATED"/>
    <property type="match status" value="1"/>
</dbReference>
<dbReference type="EMBL" id="JAUDCF010000018">
    <property type="protein sequence ID" value="MDM8145923.1"/>
    <property type="molecule type" value="Genomic_DNA"/>
</dbReference>
<dbReference type="CDD" id="cd01651">
    <property type="entry name" value="RT_G2_intron"/>
    <property type="match status" value="1"/>
</dbReference>
<evidence type="ECO:0000256" key="1">
    <source>
        <dbReference type="ARBA" id="ARBA00034120"/>
    </source>
</evidence>
<evidence type="ECO:0000313" key="3">
    <source>
        <dbReference type="EMBL" id="MDM8145923.1"/>
    </source>
</evidence>
<protein>
    <submittedName>
        <fullName evidence="3">Reverse transcriptase domain-containing protein</fullName>
    </submittedName>
</protein>
<dbReference type="Proteomes" id="UP001228403">
    <property type="component" value="Unassembled WGS sequence"/>
</dbReference>
<keyword evidence="3" id="KW-0808">Transferase</keyword>
<gene>
    <name evidence="3" type="ORF">QUW02_08320</name>
</gene>
<keyword evidence="4" id="KW-1185">Reference proteome</keyword>
<dbReference type="InterPro" id="IPR043502">
    <property type="entry name" value="DNA/RNA_pol_sf"/>
</dbReference>
<dbReference type="GO" id="GO:0003964">
    <property type="term" value="F:RNA-directed DNA polymerase activity"/>
    <property type="evidence" value="ECO:0007669"/>
    <property type="project" value="UniProtKB-KW"/>
</dbReference>
<comment type="similarity">
    <text evidence="1">Belongs to the bacterial reverse transcriptase family.</text>
</comment>
<accession>A0ABT7U820</accession>
<dbReference type="InterPro" id="IPR000477">
    <property type="entry name" value="RT_dom"/>
</dbReference>
<name>A0ABT7U820_9BACE</name>
<dbReference type="PROSITE" id="PS50878">
    <property type="entry name" value="RT_POL"/>
    <property type="match status" value="1"/>
</dbReference>
<sequence length="253" mass="29769">MERWLKVPYQNADKSLIERTCGVPQGSVIGPILANLFLHYSFDRWMQIHHPEIPFERYADDTVCHCRSKQEAESLYEELIIRFKSCKLSLNEEKTKIVYCKSSRRKENHSNVTFDFLGHTFRPCKTIHKSSREAFTGFQPRISMKSTTKIRATMRSWNLKSKSHTPLDCIAQMVNPILRGWANYYGKYGGKSFQKLLRYFDLLLAKWAKAKYKTFRRKPMCVILKWLGNIADRDAIFYHWQIGFKPAKGTIKL</sequence>
<dbReference type="InterPro" id="IPR013597">
    <property type="entry name" value="Mat_intron_G2"/>
</dbReference>
<feature type="domain" description="Reverse transcriptase" evidence="2">
    <location>
        <begin position="1"/>
        <end position="121"/>
    </location>
</feature>
<proteinExistence type="inferred from homology"/>
<dbReference type="Pfam" id="PF00078">
    <property type="entry name" value="RVT_1"/>
    <property type="match status" value="1"/>
</dbReference>
<evidence type="ECO:0000259" key="2">
    <source>
        <dbReference type="PROSITE" id="PS50878"/>
    </source>
</evidence>
<dbReference type="SUPFAM" id="SSF56672">
    <property type="entry name" value="DNA/RNA polymerases"/>
    <property type="match status" value="1"/>
</dbReference>